<evidence type="ECO:0000313" key="11">
    <source>
        <dbReference type="Proteomes" id="UP000563898"/>
    </source>
</evidence>
<evidence type="ECO:0000256" key="1">
    <source>
        <dbReference type="ARBA" id="ARBA00004651"/>
    </source>
</evidence>
<keyword evidence="2" id="KW-1003">Cell membrane</keyword>
<dbReference type="RefSeq" id="WP_035727714.1">
    <property type="nucleotide sequence ID" value="NZ_JAAXPC010000010.1"/>
</dbReference>
<name>A0A846WPZ3_9ACTN</name>
<feature type="domain" description="Glycosyltransferase RgtA/B/C/D-like" evidence="9">
    <location>
        <begin position="57"/>
        <end position="217"/>
    </location>
</feature>
<feature type="transmembrane region" description="Helical" evidence="8">
    <location>
        <begin position="249"/>
        <end position="268"/>
    </location>
</feature>
<dbReference type="AlphaFoldDB" id="A0A846WPZ3"/>
<evidence type="ECO:0000256" key="2">
    <source>
        <dbReference type="ARBA" id="ARBA00022475"/>
    </source>
</evidence>
<dbReference type="GO" id="GO:0005886">
    <property type="term" value="C:plasma membrane"/>
    <property type="evidence" value="ECO:0007669"/>
    <property type="project" value="UniProtKB-SubCell"/>
</dbReference>
<keyword evidence="4 10" id="KW-0808">Transferase</keyword>
<feature type="transmembrane region" description="Helical" evidence="8">
    <location>
        <begin position="12"/>
        <end position="31"/>
    </location>
</feature>
<evidence type="ECO:0000259" key="9">
    <source>
        <dbReference type="Pfam" id="PF13231"/>
    </source>
</evidence>
<dbReference type="EMBL" id="JAAXPC010000010">
    <property type="protein sequence ID" value="NKY03529.1"/>
    <property type="molecule type" value="Genomic_DNA"/>
</dbReference>
<dbReference type="InterPro" id="IPR038731">
    <property type="entry name" value="RgtA/B/C-like"/>
</dbReference>
<feature type="transmembrane region" description="Helical" evidence="8">
    <location>
        <begin position="198"/>
        <end position="220"/>
    </location>
</feature>
<feature type="transmembrane region" description="Helical" evidence="8">
    <location>
        <begin position="298"/>
        <end position="316"/>
    </location>
</feature>
<dbReference type="Proteomes" id="UP000563898">
    <property type="component" value="Unassembled WGS sequence"/>
</dbReference>
<feature type="transmembrane region" description="Helical" evidence="8">
    <location>
        <begin position="275"/>
        <end position="292"/>
    </location>
</feature>
<feature type="transmembrane region" description="Helical" evidence="8">
    <location>
        <begin position="111"/>
        <end position="130"/>
    </location>
</feature>
<evidence type="ECO:0000256" key="3">
    <source>
        <dbReference type="ARBA" id="ARBA00022676"/>
    </source>
</evidence>
<dbReference type="PANTHER" id="PTHR33908:SF11">
    <property type="entry name" value="MEMBRANE PROTEIN"/>
    <property type="match status" value="1"/>
</dbReference>
<comment type="subcellular location">
    <subcellularLocation>
        <location evidence="1">Cell membrane</location>
        <topology evidence="1">Multi-pass membrane protein</topology>
    </subcellularLocation>
</comment>
<organism evidence="10 11">
    <name type="scientific">Gordonia polyisoprenivorans</name>
    <dbReference type="NCBI Taxonomy" id="84595"/>
    <lineage>
        <taxon>Bacteria</taxon>
        <taxon>Bacillati</taxon>
        <taxon>Actinomycetota</taxon>
        <taxon>Actinomycetes</taxon>
        <taxon>Mycobacteriales</taxon>
        <taxon>Gordoniaceae</taxon>
        <taxon>Gordonia</taxon>
    </lineage>
</organism>
<evidence type="ECO:0000256" key="8">
    <source>
        <dbReference type="SAM" id="Phobius"/>
    </source>
</evidence>
<gene>
    <name evidence="10" type="ORF">HGA05_18305</name>
</gene>
<evidence type="ECO:0000313" key="10">
    <source>
        <dbReference type="EMBL" id="NKY03529.1"/>
    </source>
</evidence>
<evidence type="ECO:0000256" key="4">
    <source>
        <dbReference type="ARBA" id="ARBA00022679"/>
    </source>
</evidence>
<reference evidence="10 11" key="1">
    <citation type="submission" date="2020-04" db="EMBL/GenBank/DDBJ databases">
        <title>MicrobeNet Type strains.</title>
        <authorList>
            <person name="Nicholson A.C."/>
        </authorList>
    </citation>
    <scope>NUCLEOTIDE SEQUENCE [LARGE SCALE GENOMIC DNA]</scope>
    <source>
        <strain evidence="10 11">ATCC BAA-14</strain>
    </source>
</reference>
<dbReference type="GO" id="GO:0009103">
    <property type="term" value="P:lipopolysaccharide biosynthetic process"/>
    <property type="evidence" value="ECO:0007669"/>
    <property type="project" value="UniProtKB-ARBA"/>
</dbReference>
<feature type="transmembrane region" description="Helical" evidence="8">
    <location>
        <begin position="328"/>
        <end position="355"/>
    </location>
</feature>
<protein>
    <submittedName>
        <fullName evidence="10">Glycosyltransferase family 39 protein</fullName>
    </submittedName>
</protein>
<dbReference type="PANTHER" id="PTHR33908">
    <property type="entry name" value="MANNOSYLTRANSFERASE YKCB-RELATED"/>
    <property type="match status" value="1"/>
</dbReference>
<accession>A0A846WPZ3</accession>
<evidence type="ECO:0000256" key="7">
    <source>
        <dbReference type="ARBA" id="ARBA00023136"/>
    </source>
</evidence>
<evidence type="ECO:0000256" key="6">
    <source>
        <dbReference type="ARBA" id="ARBA00022989"/>
    </source>
</evidence>
<dbReference type="GO" id="GO:0016763">
    <property type="term" value="F:pentosyltransferase activity"/>
    <property type="evidence" value="ECO:0007669"/>
    <property type="project" value="TreeGrafter"/>
</dbReference>
<keyword evidence="6 8" id="KW-1133">Transmembrane helix</keyword>
<comment type="caution">
    <text evidence="10">The sequence shown here is derived from an EMBL/GenBank/DDBJ whole genome shotgun (WGS) entry which is preliminary data.</text>
</comment>
<feature type="transmembrane region" description="Helical" evidence="8">
    <location>
        <begin position="82"/>
        <end position="99"/>
    </location>
</feature>
<sequence>MTSTTAEVRQRPATVSVAGIAVLLVVVLLALSGRYGYHRDELYFRVAGQHPAWGYVDQPFMTPMLARVGIAVFGDSPTGLRVLPALLAGSTVLIVALLARELRAGPPAQVLAAFAAAVSAMVLQGGHMLSTPTTDVLAWLVISLLVVRMLRCAEPRWWVPIGLVSGLAVDNKLTVGILLGAITVTLPVVGPRVVLRSWWLPVGAVLAVLVALPTIGWQVVHDFPQGRVASSIAGDDGFTDRVLFVPMQLVLLGPLIVPLCVAGWCALWRDSRIRYARLFAPAYLLAAVVVIVAGGKFYYTAGLLLVLMAAGAQPVVEWARTPTRRRLLVAGSIVTVVSNAVIALPVLPVGLVGIVNPVNKEQGEQVAWPEFAAAVDSVWSAIPADQRERAVVVTANYGEAGAIDRFDSGLPVYSGHMSYYDWGPPPDARTGPVLLIDHLGDTGLRDLVGSCSLAVRFRNHEHLDNDEDGVGIWRCDPPHEPWSQVWPRFRHT</sequence>
<proteinExistence type="predicted"/>
<dbReference type="Pfam" id="PF13231">
    <property type="entry name" value="PMT_2"/>
    <property type="match status" value="1"/>
</dbReference>
<keyword evidence="7 8" id="KW-0472">Membrane</keyword>
<evidence type="ECO:0000256" key="5">
    <source>
        <dbReference type="ARBA" id="ARBA00022692"/>
    </source>
</evidence>
<keyword evidence="5 8" id="KW-0812">Transmembrane</keyword>
<keyword evidence="3" id="KW-0328">Glycosyltransferase</keyword>
<dbReference type="InterPro" id="IPR050297">
    <property type="entry name" value="LipidA_mod_glycosyltrf_83"/>
</dbReference>